<dbReference type="HOGENOM" id="CLU_2734417_0_0_10"/>
<protein>
    <submittedName>
        <fullName evidence="2">Uncharacterized protein</fullName>
    </submittedName>
</protein>
<feature type="compositionally biased region" description="Polar residues" evidence="1">
    <location>
        <begin position="21"/>
        <end position="46"/>
    </location>
</feature>
<dbReference type="Proteomes" id="UP000008461">
    <property type="component" value="Chromosome"/>
</dbReference>
<dbReference type="EMBL" id="CP002691">
    <property type="protein sequence ID" value="AEE50201.1"/>
    <property type="molecule type" value="Genomic_DNA"/>
</dbReference>
<reference evidence="2 3" key="1">
    <citation type="journal article" date="2011" name="Stand. Genomic Sci.">
        <title>Complete genome sequence of Haliscomenobacter hydrossis type strain (O).</title>
        <authorList>
            <consortium name="US DOE Joint Genome Institute (JGI-PGF)"/>
            <person name="Daligault H."/>
            <person name="Lapidus A."/>
            <person name="Zeytun A."/>
            <person name="Nolan M."/>
            <person name="Lucas S."/>
            <person name="Del Rio T.G."/>
            <person name="Tice H."/>
            <person name="Cheng J.F."/>
            <person name="Tapia R."/>
            <person name="Han C."/>
            <person name="Goodwin L."/>
            <person name="Pitluck S."/>
            <person name="Liolios K."/>
            <person name="Pagani I."/>
            <person name="Ivanova N."/>
            <person name="Huntemann M."/>
            <person name="Mavromatis K."/>
            <person name="Mikhailova N."/>
            <person name="Pati A."/>
            <person name="Chen A."/>
            <person name="Palaniappan K."/>
            <person name="Land M."/>
            <person name="Hauser L."/>
            <person name="Brambilla E.M."/>
            <person name="Rohde M."/>
            <person name="Verbarg S."/>
            <person name="Goker M."/>
            <person name="Bristow J."/>
            <person name="Eisen J.A."/>
            <person name="Markowitz V."/>
            <person name="Hugenholtz P."/>
            <person name="Kyrpides N.C."/>
            <person name="Klenk H.P."/>
            <person name="Woyke T."/>
        </authorList>
    </citation>
    <scope>NUCLEOTIDE SEQUENCE [LARGE SCALE GENOMIC DNA]</scope>
    <source>
        <strain evidence="3">ATCC 27775 / DSM 1100 / LMG 10767 / O</strain>
    </source>
</reference>
<reference key="2">
    <citation type="submission" date="2011-04" db="EMBL/GenBank/DDBJ databases">
        <title>Complete sequence of chromosome of Haliscomenobacter hydrossis DSM 1100.</title>
        <authorList>
            <consortium name="US DOE Joint Genome Institute (JGI-PGF)"/>
            <person name="Lucas S."/>
            <person name="Han J."/>
            <person name="Lapidus A."/>
            <person name="Bruce D."/>
            <person name="Goodwin L."/>
            <person name="Pitluck S."/>
            <person name="Peters L."/>
            <person name="Kyrpides N."/>
            <person name="Mavromatis K."/>
            <person name="Ivanova N."/>
            <person name="Ovchinnikova G."/>
            <person name="Pagani I."/>
            <person name="Daligault H."/>
            <person name="Detter J.C."/>
            <person name="Han C."/>
            <person name="Land M."/>
            <person name="Hauser L."/>
            <person name="Markowitz V."/>
            <person name="Cheng J.-F."/>
            <person name="Hugenholtz P."/>
            <person name="Woyke T."/>
            <person name="Wu D."/>
            <person name="Verbarg S."/>
            <person name="Frueling A."/>
            <person name="Brambilla E."/>
            <person name="Klenk H.-P."/>
            <person name="Eisen J.A."/>
        </authorList>
    </citation>
    <scope>NUCLEOTIDE SEQUENCE</scope>
    <source>
        <strain>DSM 1100</strain>
    </source>
</reference>
<evidence type="ECO:0000313" key="2">
    <source>
        <dbReference type="EMBL" id="AEE50201.1"/>
    </source>
</evidence>
<organism evidence="2 3">
    <name type="scientific">Haliscomenobacter hydrossis (strain ATCC 27775 / DSM 1100 / LMG 10767 / O)</name>
    <dbReference type="NCBI Taxonomy" id="760192"/>
    <lineage>
        <taxon>Bacteria</taxon>
        <taxon>Pseudomonadati</taxon>
        <taxon>Bacteroidota</taxon>
        <taxon>Saprospiria</taxon>
        <taxon>Saprospirales</taxon>
        <taxon>Haliscomenobacteraceae</taxon>
        <taxon>Haliscomenobacter</taxon>
    </lineage>
</organism>
<evidence type="ECO:0000256" key="1">
    <source>
        <dbReference type="SAM" id="MobiDB-lite"/>
    </source>
</evidence>
<gene>
    <name evidence="2" type="ordered locus">Halhy_2323</name>
</gene>
<dbReference type="AlphaFoldDB" id="F4KV75"/>
<dbReference type="STRING" id="760192.Halhy_2323"/>
<name>F4KV75_HALH1</name>
<dbReference type="KEGG" id="hhy:Halhy_2323"/>
<keyword evidence="3" id="KW-1185">Reference proteome</keyword>
<feature type="compositionally biased region" description="Polar residues" evidence="1">
    <location>
        <begin position="56"/>
        <end position="71"/>
    </location>
</feature>
<sequence length="71" mass="8030">MQQYVNNALPRNHFSPHKKCQPNSRSTGTLNSYPNFNKTYLSSANPHFSGDRHSAESNNSRMNKNSFGNLS</sequence>
<feature type="region of interest" description="Disordered" evidence="1">
    <location>
        <begin position="1"/>
        <end position="71"/>
    </location>
</feature>
<accession>F4KV75</accession>
<evidence type="ECO:0000313" key="3">
    <source>
        <dbReference type="Proteomes" id="UP000008461"/>
    </source>
</evidence>
<proteinExistence type="predicted"/>